<evidence type="ECO:0000259" key="24">
    <source>
        <dbReference type="Pfam" id="PF05524"/>
    </source>
</evidence>
<feature type="binding site" evidence="19">
    <location>
        <position position="298"/>
    </location>
    <ligand>
        <name>phosphoenolpyruvate</name>
        <dbReference type="ChEBI" id="CHEBI:58702"/>
    </ligand>
</feature>
<comment type="similarity">
    <text evidence="5 17">Belongs to the PEP-utilizing enzyme family.</text>
</comment>
<dbReference type="InterPro" id="IPR036618">
    <property type="entry name" value="PtsI_HPr-bd_sf"/>
</dbReference>
<comment type="subcellular location">
    <subcellularLocation>
        <location evidence="4 17">Cytoplasm</location>
    </subcellularLocation>
</comment>
<evidence type="ECO:0000256" key="12">
    <source>
        <dbReference type="ARBA" id="ARBA00022683"/>
    </source>
</evidence>
<reference evidence="25 26" key="1">
    <citation type="submission" date="2022-12" db="EMBL/GenBank/DDBJ databases">
        <title>Metagenome assembled genome from gulf of manar.</title>
        <authorList>
            <person name="Kohli P."/>
            <person name="Pk S."/>
            <person name="Venkata Ramana C."/>
            <person name="Sasikala C."/>
        </authorList>
    </citation>
    <scope>NUCLEOTIDE SEQUENCE [LARGE SCALE GENOMIC DNA]</scope>
    <source>
        <strain evidence="25">JB008</strain>
    </source>
</reference>
<keyword evidence="15 17" id="KW-0460">Magnesium</keyword>
<evidence type="ECO:0000256" key="13">
    <source>
        <dbReference type="ARBA" id="ARBA00022723"/>
    </source>
</evidence>
<evidence type="ECO:0000256" key="8">
    <source>
        <dbReference type="ARBA" id="ARBA00022448"/>
    </source>
</evidence>
<feature type="binding site" evidence="20">
    <location>
        <position position="433"/>
    </location>
    <ligand>
        <name>Mg(2+)</name>
        <dbReference type="ChEBI" id="CHEBI:18420"/>
    </ligand>
</feature>
<evidence type="ECO:0000259" key="22">
    <source>
        <dbReference type="Pfam" id="PF00391"/>
    </source>
</evidence>
<dbReference type="SUPFAM" id="SSF52009">
    <property type="entry name" value="Phosphohistidine domain"/>
    <property type="match status" value="1"/>
</dbReference>
<evidence type="ECO:0000256" key="9">
    <source>
        <dbReference type="ARBA" id="ARBA00022490"/>
    </source>
</evidence>
<dbReference type="SUPFAM" id="SSF51621">
    <property type="entry name" value="Phosphoenolpyruvate/pyruvate domain"/>
    <property type="match status" value="1"/>
</dbReference>
<dbReference type="Pfam" id="PF02896">
    <property type="entry name" value="PEP-utilizers_C"/>
    <property type="match status" value="1"/>
</dbReference>
<dbReference type="InterPro" id="IPR036637">
    <property type="entry name" value="Phosphohistidine_dom_sf"/>
</dbReference>
<dbReference type="InterPro" id="IPR015813">
    <property type="entry name" value="Pyrv/PenolPyrv_kinase-like_dom"/>
</dbReference>
<keyword evidence="9 17" id="KW-0963">Cytoplasm</keyword>
<dbReference type="InterPro" id="IPR024692">
    <property type="entry name" value="PTS_EI"/>
</dbReference>
<keyword evidence="10 17" id="KW-0762">Sugar transport</keyword>
<dbReference type="InterPro" id="IPR000121">
    <property type="entry name" value="PEP_util_C"/>
</dbReference>
<dbReference type="InterPro" id="IPR006318">
    <property type="entry name" value="PTS_EI-like"/>
</dbReference>
<comment type="cofactor">
    <cofactor evidence="2 17 20">
        <name>Mg(2+)</name>
        <dbReference type="ChEBI" id="CHEBI:18420"/>
    </cofactor>
</comment>
<proteinExistence type="inferred from homology"/>
<evidence type="ECO:0000256" key="20">
    <source>
        <dbReference type="PIRSR" id="PIRSR000732-3"/>
    </source>
</evidence>
<keyword evidence="21" id="KW-0175">Coiled coil</keyword>
<keyword evidence="8 17" id="KW-0813">Transport</keyword>
<dbReference type="Gene3D" id="3.20.20.60">
    <property type="entry name" value="Phosphoenolpyruvate-binding domains"/>
    <property type="match status" value="1"/>
</dbReference>
<evidence type="ECO:0000256" key="16">
    <source>
        <dbReference type="ARBA" id="ARBA00033235"/>
    </source>
</evidence>
<dbReference type="GO" id="GO:0016301">
    <property type="term" value="F:kinase activity"/>
    <property type="evidence" value="ECO:0007669"/>
    <property type="project" value="UniProtKB-KW"/>
</dbReference>
<keyword evidence="11 17" id="KW-0808">Transferase</keyword>
<evidence type="ECO:0000256" key="17">
    <source>
        <dbReference type="PIRNR" id="PIRNR000732"/>
    </source>
</evidence>
<evidence type="ECO:0000256" key="19">
    <source>
        <dbReference type="PIRSR" id="PIRSR000732-2"/>
    </source>
</evidence>
<sequence length="580" mass="65704">MKKIMGISASQGISIGRVFYYLDEYLRVPEYTVKENEVNVEIARFEIAIEKTREELVELKNSLNKENSINEAGFLDAHILMLDDPELSKQIKTKIIDSRYNAERALFETVKGFVELIKASSDQYIKERTFDIRDVAKRVLGNLLYKKRVDLRDLNEEVILIAHELLPSDTLTMDKRMVKGIATDAGGRTSHTAILARAFEIPAVLGLRNITAEVRNGDMVIIDGGKGIVIVRPDEPTLEQYRKKLNDWQKKEVELLNLNVLPAETKDGKKILLKANIEIPEETESVISHGADGVGLYRSEFFFIQPGEFASEDEQYKAYSQVLSSMGDKPVTIRTIDLGGDKILPGTAYFEETNPILGWRSIRFCMTRKDIFETQLRALLRASVHGNLRIMFPMISGVEELDQVLEFYELVKLELEKEGVQFDKNIPLGIMIEVPSAALTADILARKVKFFSIGTNDLIQYTIAVDRGNEKIAYLYEPFHPGVLRLLKMIIEGAHSQSIPVAMCGEMAGDPYAAVILLGLGLDIFSMSSFSVPEIKNIIRSVSMVEAEELVGTIFEMKSYKEIDRFVRGWMDERFEHLRQ</sequence>
<dbReference type="InterPro" id="IPR050499">
    <property type="entry name" value="PEP-utilizing_PTS_enzyme"/>
</dbReference>
<feature type="binding site" evidence="19">
    <location>
        <position position="467"/>
    </location>
    <ligand>
        <name>phosphoenolpyruvate</name>
        <dbReference type="ChEBI" id="CHEBI:58702"/>
    </ligand>
</feature>
<feature type="binding site" evidence="19">
    <location>
        <position position="334"/>
    </location>
    <ligand>
        <name>phosphoenolpyruvate</name>
        <dbReference type="ChEBI" id="CHEBI:58702"/>
    </ligand>
</feature>
<dbReference type="Gene3D" id="3.50.30.10">
    <property type="entry name" value="Phosphohistidine domain"/>
    <property type="match status" value="1"/>
</dbReference>
<evidence type="ECO:0000256" key="4">
    <source>
        <dbReference type="ARBA" id="ARBA00004496"/>
    </source>
</evidence>
<feature type="domain" description="Phosphotransferase system enzyme I N-terminal" evidence="24">
    <location>
        <begin position="6"/>
        <end position="128"/>
    </location>
</feature>
<evidence type="ECO:0000256" key="18">
    <source>
        <dbReference type="PIRSR" id="PIRSR000732-1"/>
    </source>
</evidence>
<dbReference type="InterPro" id="IPR018274">
    <property type="entry name" value="PEP_util_AS"/>
</dbReference>
<evidence type="ECO:0000256" key="1">
    <source>
        <dbReference type="ARBA" id="ARBA00000683"/>
    </source>
</evidence>
<dbReference type="InterPro" id="IPR040442">
    <property type="entry name" value="Pyrv_kinase-like_dom_sf"/>
</dbReference>
<evidence type="ECO:0000259" key="23">
    <source>
        <dbReference type="Pfam" id="PF02896"/>
    </source>
</evidence>
<dbReference type="PIRSF" id="PIRSF000732">
    <property type="entry name" value="PTS_enzyme_I"/>
    <property type="match status" value="1"/>
</dbReference>
<evidence type="ECO:0000256" key="14">
    <source>
        <dbReference type="ARBA" id="ARBA00022777"/>
    </source>
</evidence>
<evidence type="ECO:0000256" key="3">
    <source>
        <dbReference type="ARBA" id="ARBA00002728"/>
    </source>
</evidence>
<dbReference type="PROSITE" id="PS00742">
    <property type="entry name" value="PEP_ENZYMES_2"/>
    <property type="match status" value="1"/>
</dbReference>
<dbReference type="EC" id="2.7.3.9" evidence="6 17"/>
<evidence type="ECO:0000256" key="2">
    <source>
        <dbReference type="ARBA" id="ARBA00001946"/>
    </source>
</evidence>
<dbReference type="InterPro" id="IPR023151">
    <property type="entry name" value="PEP_util_CS"/>
</dbReference>
<evidence type="ECO:0000256" key="21">
    <source>
        <dbReference type="SAM" id="Coils"/>
    </source>
</evidence>
<comment type="function">
    <text evidence="3 17">General (non sugar-specific) component of the phosphoenolpyruvate-dependent sugar phosphotransferase system (sugar PTS). This major carbohydrate active-transport system catalyzes the phosphorylation of incoming sugar substrates concomitantly with their translocation across the cell membrane. Enzyme I transfers the phosphoryl group from phosphoenolpyruvate (PEP) to the phosphoryl carrier protein (HPr).</text>
</comment>
<evidence type="ECO:0000256" key="11">
    <source>
        <dbReference type="ARBA" id="ARBA00022679"/>
    </source>
</evidence>
<dbReference type="PRINTS" id="PR01736">
    <property type="entry name" value="PHPHTRNFRASE"/>
</dbReference>
<feature type="domain" description="PEP-utilising enzyme mobile" evidence="22">
    <location>
        <begin position="155"/>
        <end position="227"/>
    </location>
</feature>
<name>A0AAJ1I9R9_9SPIO</name>
<feature type="coiled-coil region" evidence="21">
    <location>
        <begin position="35"/>
        <end position="69"/>
    </location>
</feature>
<evidence type="ECO:0000256" key="10">
    <source>
        <dbReference type="ARBA" id="ARBA00022597"/>
    </source>
</evidence>
<feature type="active site" description="Tele-phosphohistidine intermediate" evidence="18">
    <location>
        <position position="191"/>
    </location>
</feature>
<dbReference type="Proteomes" id="UP001221217">
    <property type="component" value="Unassembled WGS sequence"/>
</dbReference>
<comment type="caution">
    <text evidence="25">The sequence shown here is derived from an EMBL/GenBank/DDBJ whole genome shotgun (WGS) entry which is preliminary data.</text>
</comment>
<dbReference type="SUPFAM" id="SSF47831">
    <property type="entry name" value="Enzyme I of the PEP:sugar phosphotransferase system HPr-binding (sub)domain"/>
    <property type="match status" value="1"/>
</dbReference>
<dbReference type="InterPro" id="IPR008279">
    <property type="entry name" value="PEP-util_enz_mobile_dom"/>
</dbReference>
<evidence type="ECO:0000256" key="15">
    <source>
        <dbReference type="ARBA" id="ARBA00022842"/>
    </source>
</evidence>
<feature type="active site" description="Proton donor" evidence="18">
    <location>
        <position position="504"/>
    </location>
</feature>
<keyword evidence="12 17" id="KW-0598">Phosphotransferase system</keyword>
<organism evidence="25 26">
    <name type="scientific">Candidatus Thalassospirochaeta sargassi</name>
    <dbReference type="NCBI Taxonomy" id="3119039"/>
    <lineage>
        <taxon>Bacteria</taxon>
        <taxon>Pseudomonadati</taxon>
        <taxon>Spirochaetota</taxon>
        <taxon>Spirochaetia</taxon>
        <taxon>Spirochaetales</taxon>
        <taxon>Spirochaetaceae</taxon>
        <taxon>Candidatus Thalassospirochaeta</taxon>
    </lineage>
</organism>
<evidence type="ECO:0000256" key="6">
    <source>
        <dbReference type="ARBA" id="ARBA00012232"/>
    </source>
</evidence>
<keyword evidence="13 17" id="KW-0479">Metal-binding</keyword>
<feature type="binding site" evidence="20">
    <location>
        <position position="457"/>
    </location>
    <ligand>
        <name>Mg(2+)</name>
        <dbReference type="ChEBI" id="CHEBI:18420"/>
    </ligand>
</feature>
<evidence type="ECO:0000313" key="26">
    <source>
        <dbReference type="Proteomes" id="UP001221217"/>
    </source>
</evidence>
<dbReference type="Pfam" id="PF05524">
    <property type="entry name" value="PEP-utilisers_N"/>
    <property type="match status" value="1"/>
</dbReference>
<evidence type="ECO:0000313" key="25">
    <source>
        <dbReference type="EMBL" id="MDC7225239.1"/>
    </source>
</evidence>
<dbReference type="AlphaFoldDB" id="A0AAJ1I9R9"/>
<dbReference type="EMBL" id="JAQQAL010000005">
    <property type="protein sequence ID" value="MDC7225239.1"/>
    <property type="molecule type" value="Genomic_DNA"/>
</dbReference>
<dbReference type="Pfam" id="PF00391">
    <property type="entry name" value="PEP-utilizers"/>
    <property type="match status" value="1"/>
</dbReference>
<keyword evidence="14 17" id="KW-0418">Kinase</keyword>
<evidence type="ECO:0000256" key="5">
    <source>
        <dbReference type="ARBA" id="ARBA00007837"/>
    </source>
</evidence>
<dbReference type="PANTHER" id="PTHR46244:SF3">
    <property type="entry name" value="PHOSPHOENOLPYRUVATE-PROTEIN PHOSPHOTRANSFERASE"/>
    <property type="match status" value="1"/>
</dbReference>
<dbReference type="InterPro" id="IPR008731">
    <property type="entry name" value="PTS_EIN"/>
</dbReference>
<dbReference type="Gene3D" id="1.10.274.10">
    <property type="entry name" value="PtsI, HPr-binding domain"/>
    <property type="match status" value="1"/>
</dbReference>
<feature type="domain" description="PEP-utilising enzyme C-terminal" evidence="23">
    <location>
        <begin position="258"/>
        <end position="542"/>
    </location>
</feature>
<comment type="catalytic activity">
    <reaction evidence="1 17">
        <text>L-histidyl-[protein] + phosphoenolpyruvate = N(pros)-phospho-L-histidyl-[protein] + pyruvate</text>
        <dbReference type="Rhea" id="RHEA:23880"/>
        <dbReference type="Rhea" id="RHEA-COMP:9745"/>
        <dbReference type="Rhea" id="RHEA-COMP:9746"/>
        <dbReference type="ChEBI" id="CHEBI:15361"/>
        <dbReference type="ChEBI" id="CHEBI:29979"/>
        <dbReference type="ChEBI" id="CHEBI:58702"/>
        <dbReference type="ChEBI" id="CHEBI:64837"/>
        <dbReference type="EC" id="2.7.3.9"/>
    </reaction>
</comment>
<dbReference type="NCBIfam" id="TIGR01417">
    <property type="entry name" value="PTS_I_fam"/>
    <property type="match status" value="1"/>
</dbReference>
<protein>
    <recommendedName>
        <fullName evidence="7 17">Phosphoenolpyruvate-protein phosphotransferase</fullName>
        <ecNumber evidence="6 17">2.7.3.9</ecNumber>
    </recommendedName>
    <alternativeName>
        <fullName evidence="16 17">Phosphotransferase system, enzyme I</fullName>
    </alternativeName>
</protein>
<dbReference type="GO" id="GO:0008965">
    <property type="term" value="F:phosphoenolpyruvate-protein phosphotransferase activity"/>
    <property type="evidence" value="ECO:0007669"/>
    <property type="project" value="UniProtKB-EC"/>
</dbReference>
<accession>A0AAJ1I9R9</accession>
<dbReference type="PANTHER" id="PTHR46244">
    <property type="entry name" value="PHOSPHOENOLPYRUVATE-PROTEIN PHOSPHOTRANSFERASE"/>
    <property type="match status" value="1"/>
</dbReference>
<dbReference type="GO" id="GO:0046872">
    <property type="term" value="F:metal ion binding"/>
    <property type="evidence" value="ECO:0007669"/>
    <property type="project" value="UniProtKB-KW"/>
</dbReference>
<gene>
    <name evidence="25" type="primary">ptsP</name>
    <name evidence="25" type="ORF">PQJ61_00585</name>
</gene>
<dbReference type="GO" id="GO:0005737">
    <property type="term" value="C:cytoplasm"/>
    <property type="evidence" value="ECO:0007669"/>
    <property type="project" value="UniProtKB-SubCell"/>
</dbReference>
<feature type="binding site" evidence="19">
    <location>
        <begin position="456"/>
        <end position="457"/>
    </location>
    <ligand>
        <name>phosphoenolpyruvate</name>
        <dbReference type="ChEBI" id="CHEBI:58702"/>
    </ligand>
</feature>
<evidence type="ECO:0000256" key="7">
    <source>
        <dbReference type="ARBA" id="ARBA00016544"/>
    </source>
</evidence>
<dbReference type="GO" id="GO:0009401">
    <property type="term" value="P:phosphoenolpyruvate-dependent sugar phosphotransferase system"/>
    <property type="evidence" value="ECO:0007669"/>
    <property type="project" value="UniProtKB-KW"/>
</dbReference>
<dbReference type="PROSITE" id="PS00370">
    <property type="entry name" value="PEP_ENZYMES_PHOS_SITE"/>
    <property type="match status" value="1"/>
</dbReference>